<sequence length="147" mass="15880">MIEALEGVSPAFSGLSERALQGMKSFHPTSTSADLDGPKHEESTVTILHVGEGEPSAPSYTPRTVLWFKPSGDHGGFDSDAVTLLTGDRRWTGTAFYLLNDLTEAFKPLPAAETLGSSAVNKFTNCAQKISSPKREKSQEPKRFVIP</sequence>
<reference evidence="2" key="2">
    <citation type="submission" date="2013-07" db="EMBL/GenBank/DDBJ databases">
        <authorList>
            <consortium name="The Broad Institute Genome Sequencing Platform"/>
            <person name="Cuomo C."/>
            <person name="Litvintseva A."/>
            <person name="Chen Y."/>
            <person name="Heitman J."/>
            <person name="Sun S."/>
            <person name="Springer D."/>
            <person name="Dromer F."/>
            <person name="Young S.K."/>
            <person name="Zeng Q."/>
            <person name="Gargeya S."/>
            <person name="Fitzgerald M."/>
            <person name="Abouelleil A."/>
            <person name="Alvarado L."/>
            <person name="Berlin A.M."/>
            <person name="Chapman S.B."/>
            <person name="Dewar J."/>
            <person name="Goldberg J."/>
            <person name="Griggs A."/>
            <person name="Gujja S."/>
            <person name="Hansen M."/>
            <person name="Howarth C."/>
            <person name="Imamovic A."/>
            <person name="Larimer J."/>
            <person name="McCowan C."/>
            <person name="Murphy C."/>
            <person name="Pearson M."/>
            <person name="Priest M."/>
            <person name="Roberts A."/>
            <person name="Saif S."/>
            <person name="Shea T."/>
            <person name="Sykes S."/>
            <person name="Wortman J."/>
            <person name="Nusbaum C."/>
            <person name="Birren B."/>
        </authorList>
    </citation>
    <scope>NUCLEOTIDE SEQUENCE</scope>
    <source>
        <strain evidence="2">CBS 10118</strain>
    </source>
</reference>
<keyword evidence="3" id="KW-1185">Reference proteome</keyword>
<protein>
    <submittedName>
        <fullName evidence="1">Uncharacterized protein</fullName>
    </submittedName>
</protein>
<evidence type="ECO:0000313" key="1">
    <source>
        <dbReference type="EMBL" id="OCF23197.1"/>
    </source>
</evidence>
<dbReference type="Proteomes" id="UP000092730">
    <property type="component" value="Chromosome 7"/>
</dbReference>
<dbReference type="RefSeq" id="XP_019044267.1">
    <property type="nucleotide sequence ID" value="XM_019194144.1"/>
</dbReference>
<accession>A0A1B9FWQ0</accession>
<dbReference type="KEGG" id="kbi:30211950"/>
<reference evidence="2" key="4">
    <citation type="submission" date="2024-02" db="EMBL/GenBank/DDBJ databases">
        <title>Comparative genomics of Cryptococcus and Kwoniella reveals pathogenesis evolution and contrasting modes of karyotype evolution via chromosome fusion or intercentromeric recombination.</title>
        <authorList>
            <person name="Coelho M.A."/>
            <person name="David-Palma M."/>
            <person name="Shea T."/>
            <person name="Bowers K."/>
            <person name="McGinley-Smith S."/>
            <person name="Mohammad A.W."/>
            <person name="Gnirke A."/>
            <person name="Yurkov A.M."/>
            <person name="Nowrousian M."/>
            <person name="Sun S."/>
            <person name="Cuomo C.A."/>
            <person name="Heitman J."/>
        </authorList>
    </citation>
    <scope>NUCLEOTIDE SEQUENCE</scope>
    <source>
        <strain evidence="2">CBS 10118</strain>
    </source>
</reference>
<dbReference type="VEuPathDB" id="FungiDB:I302_07551"/>
<dbReference type="EMBL" id="CP144547">
    <property type="protein sequence ID" value="WVW86045.1"/>
    <property type="molecule type" value="Genomic_DNA"/>
</dbReference>
<dbReference type="AlphaFoldDB" id="A0A1B9FWQ0"/>
<evidence type="ECO:0000313" key="2">
    <source>
        <dbReference type="EMBL" id="WVW86045.1"/>
    </source>
</evidence>
<organism evidence="1">
    <name type="scientific">Kwoniella bestiolae CBS 10118</name>
    <dbReference type="NCBI Taxonomy" id="1296100"/>
    <lineage>
        <taxon>Eukaryota</taxon>
        <taxon>Fungi</taxon>
        <taxon>Dikarya</taxon>
        <taxon>Basidiomycota</taxon>
        <taxon>Agaricomycotina</taxon>
        <taxon>Tremellomycetes</taxon>
        <taxon>Tremellales</taxon>
        <taxon>Cryptococcaceae</taxon>
        <taxon>Kwoniella</taxon>
    </lineage>
</organism>
<gene>
    <name evidence="1" type="ORF">I302_07551</name>
    <name evidence="2" type="ORF">I302_108083</name>
</gene>
<reference evidence="1" key="1">
    <citation type="submission" date="2013-07" db="EMBL/GenBank/DDBJ databases">
        <title>The Genome Sequence of Cryptococcus bestiolae CBS10118.</title>
        <authorList>
            <consortium name="The Broad Institute Genome Sequencing Platform"/>
            <person name="Cuomo C."/>
            <person name="Litvintseva A."/>
            <person name="Chen Y."/>
            <person name="Heitman J."/>
            <person name="Sun S."/>
            <person name="Springer D."/>
            <person name="Dromer F."/>
            <person name="Young S.K."/>
            <person name="Zeng Q."/>
            <person name="Gargeya S."/>
            <person name="Fitzgerald M."/>
            <person name="Abouelleil A."/>
            <person name="Alvarado L."/>
            <person name="Berlin A.M."/>
            <person name="Chapman S.B."/>
            <person name="Dewar J."/>
            <person name="Goldberg J."/>
            <person name="Griggs A."/>
            <person name="Gujja S."/>
            <person name="Hansen M."/>
            <person name="Howarth C."/>
            <person name="Imamovic A."/>
            <person name="Larimer J."/>
            <person name="McCowan C."/>
            <person name="Murphy C."/>
            <person name="Pearson M."/>
            <person name="Priest M."/>
            <person name="Roberts A."/>
            <person name="Saif S."/>
            <person name="Shea T."/>
            <person name="Sykes S."/>
            <person name="Wortman J."/>
            <person name="Nusbaum C."/>
            <person name="Birren B."/>
        </authorList>
    </citation>
    <scope>NUCLEOTIDE SEQUENCE [LARGE SCALE GENOMIC DNA]</scope>
    <source>
        <strain evidence="1">CBS 10118</strain>
    </source>
</reference>
<name>A0A1B9FWQ0_9TREE</name>
<dbReference type="EMBL" id="KI894024">
    <property type="protein sequence ID" value="OCF23197.1"/>
    <property type="molecule type" value="Genomic_DNA"/>
</dbReference>
<reference evidence="1" key="3">
    <citation type="submission" date="2014-01" db="EMBL/GenBank/DDBJ databases">
        <title>Evolution of pathogenesis and genome organization in the Tremellales.</title>
        <authorList>
            <person name="Cuomo C."/>
            <person name="Litvintseva A."/>
            <person name="Heitman J."/>
            <person name="Chen Y."/>
            <person name="Sun S."/>
            <person name="Springer D."/>
            <person name="Dromer F."/>
            <person name="Young S."/>
            <person name="Zeng Q."/>
            <person name="Chapman S."/>
            <person name="Gujja S."/>
            <person name="Saif S."/>
            <person name="Birren B."/>
        </authorList>
    </citation>
    <scope>NUCLEOTIDE SEQUENCE</scope>
    <source>
        <strain evidence="1">CBS 10118</strain>
    </source>
</reference>
<proteinExistence type="predicted"/>
<evidence type="ECO:0000313" key="3">
    <source>
        <dbReference type="Proteomes" id="UP000092730"/>
    </source>
</evidence>
<dbReference type="GeneID" id="30211950"/>